<keyword evidence="1" id="KW-1133">Transmembrane helix</keyword>
<gene>
    <name evidence="3" type="ORF">EXU48_12820</name>
</gene>
<feature type="transmembrane region" description="Helical" evidence="1">
    <location>
        <begin position="25"/>
        <end position="49"/>
    </location>
</feature>
<dbReference type="Proteomes" id="UP000504882">
    <property type="component" value="Unassembled WGS sequence"/>
</dbReference>
<sequence length="202" mass="20783">MVPRSAVRHARRALTDRGSARRATLLLVSCESVVGACVLVLALAGLGLLQRGPSWSTPTSGELSSAFGPRADPFTGVPGLHAGQDIRNDCGTAVFAAADGVVRYAAPGPYQGRTGNQIVIDHSGGISTRYGHVLTGTMVVEAGDRVTAGSQIAQMGGDQDLDPIGAGNSTGCHLHFEVNIDDEPVDPLAYLLTLGVTIAAEP</sequence>
<evidence type="ECO:0000259" key="2">
    <source>
        <dbReference type="Pfam" id="PF01551"/>
    </source>
</evidence>
<dbReference type="SUPFAM" id="SSF51261">
    <property type="entry name" value="Duplicated hybrid motif"/>
    <property type="match status" value="1"/>
</dbReference>
<feature type="domain" description="M23ase beta-sheet core" evidence="2">
    <location>
        <begin position="80"/>
        <end position="187"/>
    </location>
</feature>
<name>A0ABY2E6C4_9MICO</name>
<dbReference type="InterPro" id="IPR016047">
    <property type="entry name" value="M23ase_b-sheet_dom"/>
</dbReference>
<evidence type="ECO:0000313" key="4">
    <source>
        <dbReference type="Proteomes" id="UP000504882"/>
    </source>
</evidence>
<dbReference type="EMBL" id="SMNA01000006">
    <property type="protein sequence ID" value="TDE92447.1"/>
    <property type="molecule type" value="Genomic_DNA"/>
</dbReference>
<keyword evidence="4" id="KW-1185">Reference proteome</keyword>
<evidence type="ECO:0000256" key="1">
    <source>
        <dbReference type="SAM" id="Phobius"/>
    </source>
</evidence>
<evidence type="ECO:0000313" key="3">
    <source>
        <dbReference type="EMBL" id="TDE92447.1"/>
    </source>
</evidence>
<dbReference type="Gene3D" id="2.70.70.10">
    <property type="entry name" value="Glucose Permease (Domain IIA)"/>
    <property type="match status" value="1"/>
</dbReference>
<comment type="caution">
    <text evidence="3">The sequence shown here is derived from an EMBL/GenBank/DDBJ whole genome shotgun (WGS) entry which is preliminary data.</text>
</comment>
<organism evidence="3 4">
    <name type="scientific">Occultella glacieicola</name>
    <dbReference type="NCBI Taxonomy" id="2518684"/>
    <lineage>
        <taxon>Bacteria</taxon>
        <taxon>Bacillati</taxon>
        <taxon>Actinomycetota</taxon>
        <taxon>Actinomycetes</taxon>
        <taxon>Micrococcales</taxon>
        <taxon>Ruaniaceae</taxon>
        <taxon>Occultella</taxon>
    </lineage>
</organism>
<dbReference type="PANTHER" id="PTHR21666:SF270">
    <property type="entry name" value="MUREIN HYDROLASE ACTIVATOR ENVC"/>
    <property type="match status" value="1"/>
</dbReference>
<dbReference type="Pfam" id="PF01551">
    <property type="entry name" value="Peptidase_M23"/>
    <property type="match status" value="1"/>
</dbReference>
<dbReference type="CDD" id="cd12797">
    <property type="entry name" value="M23_peptidase"/>
    <property type="match status" value="1"/>
</dbReference>
<reference evidence="3 4" key="1">
    <citation type="submission" date="2019-03" db="EMBL/GenBank/DDBJ databases">
        <title>Genomic features of bacteria from cold environments.</title>
        <authorList>
            <person name="Shen L."/>
        </authorList>
    </citation>
    <scope>NUCLEOTIDE SEQUENCE [LARGE SCALE GENOMIC DNA]</scope>
    <source>
        <strain evidence="4">T3246-1</strain>
    </source>
</reference>
<keyword evidence="1" id="KW-0472">Membrane</keyword>
<dbReference type="InterPro" id="IPR011055">
    <property type="entry name" value="Dup_hybrid_motif"/>
</dbReference>
<dbReference type="PANTHER" id="PTHR21666">
    <property type="entry name" value="PEPTIDASE-RELATED"/>
    <property type="match status" value="1"/>
</dbReference>
<dbReference type="InterPro" id="IPR050570">
    <property type="entry name" value="Cell_wall_metabolism_enzyme"/>
</dbReference>
<proteinExistence type="predicted"/>
<accession>A0ABY2E6C4</accession>
<keyword evidence="1" id="KW-0812">Transmembrane</keyword>
<protein>
    <submittedName>
        <fullName evidence="3">M23 family metallopeptidase</fullName>
    </submittedName>
</protein>